<dbReference type="InterPro" id="IPR051046">
    <property type="entry name" value="MurCDEF_CellWall_CoF430Synth"/>
</dbReference>
<evidence type="ECO:0000313" key="14">
    <source>
        <dbReference type="EMBL" id="PJI80067.1"/>
    </source>
</evidence>
<dbReference type="GO" id="GO:0009252">
    <property type="term" value="P:peptidoglycan biosynthetic process"/>
    <property type="evidence" value="ECO:0007669"/>
    <property type="project" value="UniProtKB-UniRule"/>
</dbReference>
<dbReference type="InterPro" id="IPR036615">
    <property type="entry name" value="Mur_ligase_C_dom_sf"/>
</dbReference>
<dbReference type="HAMAP" id="MF_02019">
    <property type="entry name" value="MurF"/>
    <property type="match status" value="1"/>
</dbReference>
<dbReference type="InterPro" id="IPR035911">
    <property type="entry name" value="MurE/MurF_N"/>
</dbReference>
<evidence type="ECO:0000256" key="7">
    <source>
        <dbReference type="ARBA" id="ARBA00022984"/>
    </source>
</evidence>
<dbReference type="AlphaFoldDB" id="A0A2M8VRJ0"/>
<comment type="similarity">
    <text evidence="10">Belongs to the MurCDEF family. MurF subfamily.</text>
</comment>
<dbReference type="SUPFAM" id="SSF53623">
    <property type="entry name" value="MurD-like peptide ligases, catalytic domain"/>
    <property type="match status" value="1"/>
</dbReference>
<dbReference type="GO" id="GO:0051301">
    <property type="term" value="P:cell division"/>
    <property type="evidence" value="ECO:0007669"/>
    <property type="project" value="UniProtKB-KW"/>
</dbReference>
<dbReference type="InterPro" id="IPR005863">
    <property type="entry name" value="UDP-N-AcMur_synth"/>
</dbReference>
<dbReference type="EC" id="6.3.2.10" evidence="10 11"/>
<dbReference type="Pfam" id="PF08245">
    <property type="entry name" value="Mur_ligase_M"/>
    <property type="match status" value="1"/>
</dbReference>
<evidence type="ECO:0000259" key="13">
    <source>
        <dbReference type="Pfam" id="PF08245"/>
    </source>
</evidence>
<evidence type="ECO:0000256" key="3">
    <source>
        <dbReference type="ARBA" id="ARBA00022618"/>
    </source>
</evidence>
<keyword evidence="8 10" id="KW-0131">Cell cycle</keyword>
<comment type="catalytic activity">
    <reaction evidence="10 11">
        <text>D-alanyl-D-alanine + UDP-N-acetyl-alpha-D-muramoyl-L-alanyl-gamma-D-glutamyl-meso-2,6-diaminopimelate + ATP = UDP-N-acetyl-alpha-D-muramoyl-L-alanyl-gamma-D-glutamyl-meso-2,6-diaminopimeloyl-D-alanyl-D-alanine + ADP + phosphate + H(+)</text>
        <dbReference type="Rhea" id="RHEA:28374"/>
        <dbReference type="ChEBI" id="CHEBI:15378"/>
        <dbReference type="ChEBI" id="CHEBI:30616"/>
        <dbReference type="ChEBI" id="CHEBI:43474"/>
        <dbReference type="ChEBI" id="CHEBI:57822"/>
        <dbReference type="ChEBI" id="CHEBI:61386"/>
        <dbReference type="ChEBI" id="CHEBI:83905"/>
        <dbReference type="ChEBI" id="CHEBI:456216"/>
        <dbReference type="EC" id="6.3.2.10"/>
    </reaction>
</comment>
<comment type="pathway">
    <text evidence="10 11">Cell wall biogenesis; peptidoglycan biosynthesis.</text>
</comment>
<comment type="subcellular location">
    <subcellularLocation>
        <location evidence="10 11">Cytoplasm</location>
    </subcellularLocation>
</comment>
<dbReference type="UniPathway" id="UPA00219"/>
<dbReference type="PANTHER" id="PTHR43024">
    <property type="entry name" value="UDP-N-ACETYLMURAMOYL-TRIPEPTIDE--D-ALANYL-D-ALANINE LIGASE"/>
    <property type="match status" value="1"/>
</dbReference>
<evidence type="ECO:0000256" key="6">
    <source>
        <dbReference type="ARBA" id="ARBA00022960"/>
    </source>
</evidence>
<dbReference type="SUPFAM" id="SSF53244">
    <property type="entry name" value="MurD-like peptide ligases, peptide-binding domain"/>
    <property type="match status" value="1"/>
</dbReference>
<reference evidence="14 15" key="1">
    <citation type="submission" date="2017-11" db="EMBL/GenBank/DDBJ databases">
        <title>Genomic Encyclopedia of Type Strains, Phase III (KMG-III): the genomes of soil and plant-associated and newly described type strains.</title>
        <authorList>
            <person name="Whitman W."/>
        </authorList>
    </citation>
    <scope>NUCLEOTIDE SEQUENCE [LARGE SCALE GENOMIC DNA]</scope>
    <source>
        <strain evidence="14 15">UB-Domo-W1</strain>
    </source>
</reference>
<comment type="function">
    <text evidence="10 11">Involved in cell wall formation. Catalyzes the final step in the synthesis of UDP-N-acetylmuramoyl-pentapeptide, the precursor of murein.</text>
</comment>
<keyword evidence="5 10" id="KW-0067">ATP-binding</keyword>
<dbReference type="InterPro" id="IPR013221">
    <property type="entry name" value="Mur_ligase_cen"/>
</dbReference>
<comment type="caution">
    <text evidence="14">The sequence shown here is derived from an EMBL/GenBank/DDBJ whole genome shotgun (WGS) entry which is preliminary data.</text>
</comment>
<dbReference type="GO" id="GO:0005524">
    <property type="term" value="F:ATP binding"/>
    <property type="evidence" value="ECO:0007669"/>
    <property type="project" value="UniProtKB-UniRule"/>
</dbReference>
<keyword evidence="3 10" id="KW-0132">Cell division</keyword>
<dbReference type="GO" id="GO:0008766">
    <property type="term" value="F:UDP-N-acetylmuramoylalanyl-D-glutamyl-2,6-diaminopimelate-D-alanyl-D-alanine ligase activity"/>
    <property type="evidence" value="ECO:0007669"/>
    <property type="project" value="RHEA"/>
</dbReference>
<dbReference type="Proteomes" id="UP000229366">
    <property type="component" value="Unassembled WGS sequence"/>
</dbReference>
<keyword evidence="6 10" id="KW-0133">Cell shape</keyword>
<feature type="binding site" evidence="10">
    <location>
        <begin position="122"/>
        <end position="128"/>
    </location>
    <ligand>
        <name>ATP</name>
        <dbReference type="ChEBI" id="CHEBI:30616"/>
    </ligand>
</feature>
<dbReference type="SUPFAM" id="SSF63418">
    <property type="entry name" value="MurE/MurF N-terminal domain"/>
    <property type="match status" value="1"/>
</dbReference>
<dbReference type="InterPro" id="IPR036565">
    <property type="entry name" value="Mur-like_cat_sf"/>
</dbReference>
<dbReference type="Gene3D" id="3.40.1390.10">
    <property type="entry name" value="MurE/MurF, N-terminal domain"/>
    <property type="match status" value="1"/>
</dbReference>
<evidence type="ECO:0000256" key="8">
    <source>
        <dbReference type="ARBA" id="ARBA00023306"/>
    </source>
</evidence>
<dbReference type="InterPro" id="IPR004101">
    <property type="entry name" value="Mur_ligase_C"/>
</dbReference>
<evidence type="ECO:0000259" key="12">
    <source>
        <dbReference type="Pfam" id="PF02875"/>
    </source>
</evidence>
<keyword evidence="7 10" id="KW-0573">Peptidoglycan synthesis</keyword>
<keyword evidence="15" id="KW-1185">Reference proteome</keyword>
<protein>
    <recommendedName>
        <fullName evidence="10 11">UDP-N-acetylmuramoyl-tripeptide--D-alanyl-D-alanine ligase</fullName>
        <ecNumber evidence="10 11">6.3.2.10</ecNumber>
    </recommendedName>
    <alternativeName>
        <fullName evidence="10">D-alanyl-D-alanine-adding enzyme</fullName>
    </alternativeName>
</protein>
<sequence length="487" mass="52411">MSSFITKPMTTLSQMQAMLPGSQLFHIAAEDAETLSISRVSSDSRKVQEGEFFVSLVGDRFDAHDFLVDVASAGASAALVSSLDKCPKYLPAVCVPDVRRSLGQLAQAWRAQFSTPVALVTGSNGKTTVKEMIASIFKAAVGLEQVLVTQGNLNNDIGLPLTLLRMRESDHLAVIELGMNHPGETAQLAAIAQANIVVINNAQREHQEFMATVEAVAIEHATALSALTLNGVAVFPADSEFTSLWRQASAERKAIDFAFVSDQKAMSASVTGSSLPNGKVEIQTELGVIEVRLNTLGDHNIRNALAASAVALGAGLSLENIKTGLESFFPVNGRMQSKYLSAQRTLIDDTYNANPDSVCAAIDSLKRSGNISWFVLGDMGEVGDQGPAFHEEVGAYAAECGIAQFFALGEQSHFAVQGFNKIKNERALTSHAFHFIDIDQLLEVMGAQLRALPNSQNQHLDILVKGSRFMRMERVVQALLEEAKTCS</sequence>
<dbReference type="Pfam" id="PF02875">
    <property type="entry name" value="Mur_ligase_C"/>
    <property type="match status" value="1"/>
</dbReference>
<dbReference type="Gene3D" id="3.40.1190.10">
    <property type="entry name" value="Mur-like, catalytic domain"/>
    <property type="match status" value="1"/>
</dbReference>
<evidence type="ECO:0000256" key="9">
    <source>
        <dbReference type="ARBA" id="ARBA00023316"/>
    </source>
</evidence>
<organism evidence="14 15">
    <name type="scientific">Polynucleobacter brandtiae</name>
    <dbReference type="NCBI Taxonomy" id="1938816"/>
    <lineage>
        <taxon>Bacteria</taxon>
        <taxon>Pseudomonadati</taxon>
        <taxon>Pseudomonadota</taxon>
        <taxon>Betaproteobacteria</taxon>
        <taxon>Burkholderiales</taxon>
        <taxon>Burkholderiaceae</taxon>
        <taxon>Polynucleobacter</taxon>
    </lineage>
</organism>
<evidence type="ECO:0000313" key="15">
    <source>
        <dbReference type="Proteomes" id="UP000229366"/>
    </source>
</evidence>
<evidence type="ECO:0000256" key="2">
    <source>
        <dbReference type="ARBA" id="ARBA00022598"/>
    </source>
</evidence>
<dbReference type="EMBL" id="PGTX01000002">
    <property type="protein sequence ID" value="PJI80067.1"/>
    <property type="molecule type" value="Genomic_DNA"/>
</dbReference>
<dbReference type="GO" id="GO:0005737">
    <property type="term" value="C:cytoplasm"/>
    <property type="evidence" value="ECO:0007669"/>
    <property type="project" value="UniProtKB-SubCell"/>
</dbReference>
<gene>
    <name evidence="10" type="primary">murF</name>
    <name evidence="14" type="ORF">B0G85_1051</name>
</gene>
<dbReference type="GO" id="GO:0071555">
    <property type="term" value="P:cell wall organization"/>
    <property type="evidence" value="ECO:0007669"/>
    <property type="project" value="UniProtKB-KW"/>
</dbReference>
<evidence type="ECO:0000256" key="10">
    <source>
        <dbReference type="HAMAP-Rule" id="MF_02019"/>
    </source>
</evidence>
<accession>A0A2M8VRJ0</accession>
<keyword evidence="1 10" id="KW-0963">Cytoplasm</keyword>
<dbReference type="NCBIfam" id="TIGR01143">
    <property type="entry name" value="murF"/>
    <property type="match status" value="1"/>
</dbReference>
<evidence type="ECO:0000256" key="11">
    <source>
        <dbReference type="RuleBase" id="RU004136"/>
    </source>
</evidence>
<dbReference type="GO" id="GO:0008360">
    <property type="term" value="P:regulation of cell shape"/>
    <property type="evidence" value="ECO:0007669"/>
    <property type="project" value="UniProtKB-KW"/>
</dbReference>
<feature type="domain" description="Mur ligase C-terminal" evidence="12">
    <location>
        <begin position="333"/>
        <end position="444"/>
    </location>
</feature>
<dbReference type="PANTHER" id="PTHR43024:SF1">
    <property type="entry name" value="UDP-N-ACETYLMURAMOYL-TRIPEPTIDE--D-ALANYL-D-ALANINE LIGASE"/>
    <property type="match status" value="1"/>
</dbReference>
<evidence type="ECO:0000256" key="4">
    <source>
        <dbReference type="ARBA" id="ARBA00022741"/>
    </source>
</evidence>
<keyword evidence="2 10" id="KW-0436">Ligase</keyword>
<keyword evidence="4 10" id="KW-0547">Nucleotide-binding</keyword>
<evidence type="ECO:0000256" key="1">
    <source>
        <dbReference type="ARBA" id="ARBA00022490"/>
    </source>
</evidence>
<feature type="domain" description="Mur ligase central" evidence="13">
    <location>
        <begin position="120"/>
        <end position="311"/>
    </location>
</feature>
<name>A0A2M8VRJ0_9BURK</name>
<proteinExistence type="inferred from homology"/>
<dbReference type="GO" id="GO:0047480">
    <property type="term" value="F:UDP-N-acetylmuramoyl-tripeptide-D-alanyl-D-alanine ligase activity"/>
    <property type="evidence" value="ECO:0007669"/>
    <property type="project" value="UniProtKB-UniRule"/>
</dbReference>
<evidence type="ECO:0000256" key="5">
    <source>
        <dbReference type="ARBA" id="ARBA00022840"/>
    </source>
</evidence>
<keyword evidence="9 10" id="KW-0961">Cell wall biogenesis/degradation</keyword>
<dbReference type="Gene3D" id="3.90.190.20">
    <property type="entry name" value="Mur ligase, C-terminal domain"/>
    <property type="match status" value="1"/>
</dbReference>